<reference evidence="11 12" key="1">
    <citation type="journal article" date="2018" name="G3 (Bethesda)">
        <title>Phylogenetic and Phylogenomic Definition of Rhizopus Species.</title>
        <authorList>
            <person name="Gryganskyi A.P."/>
            <person name="Golan J."/>
            <person name="Dolatabadi S."/>
            <person name="Mondo S."/>
            <person name="Robb S."/>
            <person name="Idnurm A."/>
            <person name="Muszewska A."/>
            <person name="Steczkiewicz K."/>
            <person name="Masonjones S."/>
            <person name="Liao H.L."/>
            <person name="Gajdeczka M.T."/>
            <person name="Anike F."/>
            <person name="Vuek A."/>
            <person name="Anishchenko I.M."/>
            <person name="Voigt K."/>
            <person name="de Hoog G.S."/>
            <person name="Smith M.E."/>
            <person name="Heitman J."/>
            <person name="Vilgalys R."/>
            <person name="Stajich J.E."/>
        </authorList>
    </citation>
    <scope>NUCLEOTIDE SEQUENCE [LARGE SCALE GENOMIC DNA]</scope>
    <source>
        <strain evidence="11 12">LSU 92-RS-03</strain>
    </source>
</reference>
<comment type="similarity">
    <text evidence="1 8">Belongs to the peptidase S8 family.</text>
</comment>
<evidence type="ECO:0000256" key="4">
    <source>
        <dbReference type="ARBA" id="ARBA00022670"/>
    </source>
</evidence>
<dbReference type="PROSITE" id="PS51892">
    <property type="entry name" value="SUBTILASE"/>
    <property type="match status" value="1"/>
</dbReference>
<feature type="domain" description="PA" evidence="10">
    <location>
        <begin position="378"/>
        <end position="428"/>
    </location>
</feature>
<dbReference type="PANTHER" id="PTHR43806">
    <property type="entry name" value="PEPTIDASE S8"/>
    <property type="match status" value="1"/>
</dbReference>
<evidence type="ECO:0000259" key="10">
    <source>
        <dbReference type="Pfam" id="PF02225"/>
    </source>
</evidence>
<protein>
    <recommendedName>
        <fullName evidence="13">Peptidase S8/S53 domain-containing protein</fullName>
    </recommendedName>
</protein>
<dbReference type="Gene3D" id="3.40.50.200">
    <property type="entry name" value="Peptidase S8/S53 domain"/>
    <property type="match status" value="1"/>
</dbReference>
<dbReference type="Pfam" id="PF00082">
    <property type="entry name" value="Peptidase_S8"/>
    <property type="match status" value="1"/>
</dbReference>
<dbReference type="GO" id="GO:0006508">
    <property type="term" value="P:proteolysis"/>
    <property type="evidence" value="ECO:0007669"/>
    <property type="project" value="UniProtKB-KW"/>
</dbReference>
<feature type="domain" description="Peptidase S8/S53" evidence="9">
    <location>
        <begin position="153"/>
        <end position="363"/>
    </location>
</feature>
<evidence type="ECO:0000259" key="9">
    <source>
        <dbReference type="Pfam" id="PF00082"/>
    </source>
</evidence>
<dbReference type="GO" id="GO:0005615">
    <property type="term" value="C:extracellular space"/>
    <property type="evidence" value="ECO:0007669"/>
    <property type="project" value="TreeGrafter"/>
</dbReference>
<dbReference type="Pfam" id="PF02225">
    <property type="entry name" value="PA"/>
    <property type="match status" value="1"/>
</dbReference>
<dbReference type="InterPro" id="IPR050131">
    <property type="entry name" value="Peptidase_S8_subtilisin-like"/>
</dbReference>
<dbReference type="InterPro" id="IPR003137">
    <property type="entry name" value="PA_domain"/>
</dbReference>
<keyword evidence="2" id="KW-0134">Cell wall</keyword>
<evidence type="ECO:0000256" key="7">
    <source>
        <dbReference type="ARBA" id="ARBA00022825"/>
    </source>
</evidence>
<dbReference type="EMBL" id="PJQM01005094">
    <property type="protein sequence ID" value="RCH82456.1"/>
    <property type="molecule type" value="Genomic_DNA"/>
</dbReference>
<evidence type="ECO:0008006" key="13">
    <source>
        <dbReference type="Google" id="ProtNLM"/>
    </source>
</evidence>
<keyword evidence="5" id="KW-0732">Signal</keyword>
<proteinExistence type="inferred from homology"/>
<dbReference type="AlphaFoldDB" id="A0A367IXU1"/>
<dbReference type="PANTHER" id="PTHR43806:SF66">
    <property type="entry name" value="SERIN ENDOPEPTIDASE"/>
    <property type="match status" value="1"/>
</dbReference>
<evidence type="ECO:0000256" key="6">
    <source>
        <dbReference type="ARBA" id="ARBA00022801"/>
    </source>
</evidence>
<dbReference type="GO" id="GO:0004252">
    <property type="term" value="F:serine-type endopeptidase activity"/>
    <property type="evidence" value="ECO:0007669"/>
    <property type="project" value="InterPro"/>
</dbReference>
<keyword evidence="3" id="KW-0964">Secreted</keyword>
<keyword evidence="6" id="KW-0378">Hydrolase</keyword>
<dbReference type="SUPFAM" id="SSF52743">
    <property type="entry name" value="Subtilisin-like"/>
    <property type="match status" value="1"/>
</dbReference>
<keyword evidence="12" id="KW-1185">Reference proteome</keyword>
<organism evidence="11 12">
    <name type="scientific">Rhizopus stolonifer</name>
    <name type="common">Rhizopus nigricans</name>
    <dbReference type="NCBI Taxonomy" id="4846"/>
    <lineage>
        <taxon>Eukaryota</taxon>
        <taxon>Fungi</taxon>
        <taxon>Fungi incertae sedis</taxon>
        <taxon>Mucoromycota</taxon>
        <taxon>Mucoromycotina</taxon>
        <taxon>Mucoromycetes</taxon>
        <taxon>Mucorales</taxon>
        <taxon>Mucorineae</taxon>
        <taxon>Rhizopodaceae</taxon>
        <taxon>Rhizopus</taxon>
    </lineage>
</organism>
<accession>A0A367IXU1</accession>
<comment type="caution">
    <text evidence="8">Lacks conserved residue(s) required for the propagation of feature annotation.</text>
</comment>
<dbReference type="Gene3D" id="3.50.30.30">
    <property type="match status" value="1"/>
</dbReference>
<evidence type="ECO:0000256" key="8">
    <source>
        <dbReference type="PROSITE-ProRule" id="PRU01240"/>
    </source>
</evidence>
<evidence type="ECO:0000256" key="1">
    <source>
        <dbReference type="ARBA" id="ARBA00011073"/>
    </source>
</evidence>
<feature type="non-terminal residue" evidence="11">
    <location>
        <position position="435"/>
    </location>
</feature>
<dbReference type="Proteomes" id="UP000253551">
    <property type="component" value="Unassembled WGS sequence"/>
</dbReference>
<evidence type="ECO:0000313" key="11">
    <source>
        <dbReference type="EMBL" id="RCH82456.1"/>
    </source>
</evidence>
<dbReference type="InterPro" id="IPR022398">
    <property type="entry name" value="Peptidase_S8_His-AS"/>
</dbReference>
<evidence type="ECO:0000256" key="2">
    <source>
        <dbReference type="ARBA" id="ARBA00022512"/>
    </source>
</evidence>
<dbReference type="InterPro" id="IPR046450">
    <property type="entry name" value="PA_dom_sf"/>
</dbReference>
<name>A0A367IXU1_RHIST</name>
<keyword evidence="4" id="KW-0645">Protease</keyword>
<dbReference type="InterPro" id="IPR000209">
    <property type="entry name" value="Peptidase_S8/S53_dom"/>
</dbReference>
<gene>
    <name evidence="11" type="ORF">CU098_001086</name>
</gene>
<dbReference type="PRINTS" id="PR00723">
    <property type="entry name" value="SUBTILISIN"/>
</dbReference>
<evidence type="ECO:0000256" key="5">
    <source>
        <dbReference type="ARBA" id="ARBA00022729"/>
    </source>
</evidence>
<dbReference type="InterPro" id="IPR015500">
    <property type="entry name" value="Peptidase_S8_subtilisin-rel"/>
</dbReference>
<dbReference type="PROSITE" id="PS00137">
    <property type="entry name" value="SUBTILASE_HIS"/>
    <property type="match status" value="1"/>
</dbReference>
<keyword evidence="7" id="KW-0720">Serine protease</keyword>
<dbReference type="PROSITE" id="PS00136">
    <property type="entry name" value="SUBTILASE_ASP"/>
    <property type="match status" value="1"/>
</dbReference>
<dbReference type="InterPro" id="IPR036852">
    <property type="entry name" value="Peptidase_S8/S53_dom_sf"/>
</dbReference>
<dbReference type="InterPro" id="IPR023827">
    <property type="entry name" value="Peptidase_S8_Asp-AS"/>
</dbReference>
<dbReference type="OrthoDB" id="206201at2759"/>
<comment type="caution">
    <text evidence="11">The sequence shown here is derived from an EMBL/GenBank/DDBJ whole genome shotgun (WGS) entry which is preliminary data.</text>
</comment>
<evidence type="ECO:0000256" key="3">
    <source>
        <dbReference type="ARBA" id="ARBA00022525"/>
    </source>
</evidence>
<dbReference type="SUPFAM" id="SSF52025">
    <property type="entry name" value="PA domain"/>
    <property type="match status" value="1"/>
</dbReference>
<evidence type="ECO:0000313" key="12">
    <source>
        <dbReference type="Proteomes" id="UP000253551"/>
    </source>
</evidence>
<sequence>MNGAHSYPEAFGVTAETVKIQHPKFINGTSNAVPGQYIIRFDSKSTDSDKHFLQSFKQEFGGLKLKVKQEIKHDFFNAISVDISHANKDMHETALKSILERSDVKAVYPIKQFSQAKVFRSENANKKRDSVPSFLPHAMTQVDIVHSKLKNKGKGIFVGVIDSGIDYLHPALGGGFGKGYKVAAGYDLVGDDYSGTNTPVPDDDPMDSCSTLGHGTHVSGIIAGYDTSNNFTGVAPEATLGMWRVFGCGGGSVGTDILIKAMLMAYDAGVDVINLSIYSVNAWSNVDDPEINVVNQIASKGVSVVACSGDAGDSGIYTVGRPSVAPGAFSVASIQNEYFSTKYITATGIDHNMRYLQGGDNTPKDGELAAGDIDASSNIQACDLDHIPSDVQGKIALIKFGACKLHLKVSNVASKGAVSVIVYNNVPGDLRTTTS</sequence>
<dbReference type="STRING" id="4846.A0A367IXU1"/>